<gene>
    <name evidence="10" type="ORF">RO21_10425</name>
</gene>
<keyword evidence="3 7" id="KW-1134">Transmembrane beta strand</keyword>
<keyword evidence="11" id="KW-1185">Reference proteome</keyword>
<evidence type="ECO:0000256" key="4">
    <source>
        <dbReference type="ARBA" id="ARBA00022692"/>
    </source>
</evidence>
<dbReference type="PROSITE" id="PS52016">
    <property type="entry name" value="TONB_DEPENDENT_REC_3"/>
    <property type="match status" value="1"/>
</dbReference>
<keyword evidence="6 7" id="KW-0998">Cell outer membrane</keyword>
<dbReference type="GO" id="GO:0009279">
    <property type="term" value="C:cell outer membrane"/>
    <property type="evidence" value="ECO:0007669"/>
    <property type="project" value="UniProtKB-SubCell"/>
</dbReference>
<dbReference type="Gene3D" id="2.40.170.20">
    <property type="entry name" value="TonB-dependent receptor, beta-barrel domain"/>
    <property type="match status" value="1"/>
</dbReference>
<dbReference type="PATRIC" id="fig|67855.3.peg.2209"/>
<dbReference type="InterPro" id="IPR036942">
    <property type="entry name" value="Beta-barrel_TonB_sf"/>
</dbReference>
<feature type="chain" id="PRO_5005262755" evidence="8">
    <location>
        <begin position="24"/>
        <end position="787"/>
    </location>
</feature>
<keyword evidence="10" id="KW-0675">Receptor</keyword>
<feature type="domain" description="TonB-dependent receptor plug" evidence="9">
    <location>
        <begin position="45"/>
        <end position="169"/>
    </location>
</feature>
<keyword evidence="8" id="KW-0732">Signal</keyword>
<evidence type="ECO:0000256" key="7">
    <source>
        <dbReference type="PROSITE-ProRule" id="PRU01360"/>
    </source>
</evidence>
<protein>
    <submittedName>
        <fullName evidence="10">TonB-dependent receptor</fullName>
    </submittedName>
</protein>
<dbReference type="SUPFAM" id="SSF56935">
    <property type="entry name" value="Porins"/>
    <property type="match status" value="1"/>
</dbReference>
<dbReference type="RefSeq" id="WP_047977721.1">
    <property type="nucleotide sequence ID" value="NZ_JWIZ01000078.1"/>
</dbReference>
<dbReference type="Proteomes" id="UP000036270">
    <property type="component" value="Unassembled WGS sequence"/>
</dbReference>
<dbReference type="Gene3D" id="2.170.130.10">
    <property type="entry name" value="TonB-dependent receptor, plug domain"/>
    <property type="match status" value="1"/>
</dbReference>
<evidence type="ECO:0000313" key="11">
    <source>
        <dbReference type="Proteomes" id="UP000036270"/>
    </source>
</evidence>
<evidence type="ECO:0000256" key="3">
    <source>
        <dbReference type="ARBA" id="ARBA00022452"/>
    </source>
</evidence>
<proteinExistence type="inferred from homology"/>
<comment type="subcellular location">
    <subcellularLocation>
        <location evidence="1 7">Cell outer membrane</location>
        <topology evidence="1 7">Multi-pass membrane protein</topology>
    </subcellularLocation>
</comment>
<dbReference type="AlphaFoldDB" id="A0A0J5P4P4"/>
<evidence type="ECO:0000256" key="2">
    <source>
        <dbReference type="ARBA" id="ARBA00022448"/>
    </source>
</evidence>
<comment type="similarity">
    <text evidence="7">Belongs to the TonB-dependent receptor family.</text>
</comment>
<dbReference type="InterPro" id="IPR012910">
    <property type="entry name" value="Plug_dom"/>
</dbReference>
<comment type="caution">
    <text evidence="10">The sequence shown here is derived from an EMBL/GenBank/DDBJ whole genome shotgun (WGS) entry which is preliminary data.</text>
</comment>
<organism evidence="10 11">
    <name type="scientific">Muribacter muris</name>
    <dbReference type="NCBI Taxonomy" id="67855"/>
    <lineage>
        <taxon>Bacteria</taxon>
        <taxon>Pseudomonadati</taxon>
        <taxon>Pseudomonadota</taxon>
        <taxon>Gammaproteobacteria</taxon>
        <taxon>Pasteurellales</taxon>
        <taxon>Pasteurellaceae</taxon>
        <taxon>Muribacter</taxon>
    </lineage>
</organism>
<keyword evidence="5 7" id="KW-0472">Membrane</keyword>
<dbReference type="InterPro" id="IPR039426">
    <property type="entry name" value="TonB-dep_rcpt-like"/>
</dbReference>
<name>A0A0J5P4P4_9PAST</name>
<evidence type="ECO:0000256" key="8">
    <source>
        <dbReference type="SAM" id="SignalP"/>
    </source>
</evidence>
<reference evidence="10 11" key="1">
    <citation type="submission" date="2014-12" db="EMBL/GenBank/DDBJ databases">
        <title>Reclassification of Actinobacillus muris as Muribacter muris.</title>
        <authorList>
            <person name="Christensen H."/>
            <person name="Nicklas W."/>
            <person name="Bisgaard M."/>
        </authorList>
    </citation>
    <scope>NUCLEOTIDE SEQUENCE [LARGE SCALE GENOMIC DNA]</scope>
    <source>
        <strain evidence="10 11">Ackerman80-443D</strain>
    </source>
</reference>
<dbReference type="EMBL" id="JWIZ01000078">
    <property type="protein sequence ID" value="KMK50665.1"/>
    <property type="molecule type" value="Genomic_DNA"/>
</dbReference>
<evidence type="ECO:0000256" key="1">
    <source>
        <dbReference type="ARBA" id="ARBA00004571"/>
    </source>
</evidence>
<dbReference type="STRING" id="67855.RO21_10425"/>
<evidence type="ECO:0000256" key="5">
    <source>
        <dbReference type="ARBA" id="ARBA00023136"/>
    </source>
</evidence>
<feature type="signal peptide" evidence="8">
    <location>
        <begin position="1"/>
        <end position="23"/>
    </location>
</feature>
<keyword evidence="2 7" id="KW-0813">Transport</keyword>
<evidence type="ECO:0000313" key="10">
    <source>
        <dbReference type="EMBL" id="KMK50665.1"/>
    </source>
</evidence>
<evidence type="ECO:0000259" key="9">
    <source>
        <dbReference type="Pfam" id="PF07715"/>
    </source>
</evidence>
<sequence>MSTFRLRKLSLFISAFYTNSLWAVQEEKDVLPEVVVYGNQNLSLSSIYTVSQQEISHSPATNGNISDYLQTIPALRAESSDKDGFRQGEIQPESFSINGADADQTAYFVDNTNANNDLALDNEVFDGSAQVLPAISHRQAYFFDSALLSSIAVHDKNISASLGGFTGGAVVAKTKQYNGENHLRLKYRTTNSAWARLNADNQARSVLNKAIPNGSDAIFQPKYNKEMLNLSAETRLTDNIGMVVGLSRRHSDITQHRIIGINGKTDKQLHTRNSDNALLNLNWSALPNHRFEWGLRYSNYRENKFYASNIDNNLTDYHTAYGTTLAWIYAINSGVLTNTFAYDVFTDRRKSQSATAEIVNVMNEDFDSLYDYEKGGYGNSRLKQANIHYSLEYAIDPFNLGHSEHTLSMGGIYQHTDYTFKRDHDVYSLYKSEYIDGSPTTETPKQLFAKKGKVKTSYQSIALYLEDLVKIGQFEFRPGLRLERDNYLKNTNIAPRFVAQFKPREETQLTIGLNRYYGRAFSGLKLSNKVLSPNERYRDINKLKTPYSDELTLGISQAVGNWEIQANYTHRQNKQRIRIINEQIGERPNGDPIHKQYYKNDKPYSVNIYTLQFNNIKPWHWGITEWQTKLALDWLDTRRVNTQNPHHLVYLNGKLTTRAEMERKVNSHTENWLAHLNIEMMIPNYHLTWSNKLSMKAPIKQYEQLDQEFNNLSAYRSYHYGSHTQWDSSIRWQPHILNKHKPYIKIDIINVLNKTRKIKSYKSDINTSEYGIYTPGRQFWLELGYAF</sequence>
<keyword evidence="4 7" id="KW-0812">Transmembrane</keyword>
<accession>A0A0J5P4P4</accession>
<dbReference type="InterPro" id="IPR037066">
    <property type="entry name" value="Plug_dom_sf"/>
</dbReference>
<evidence type="ECO:0000256" key="6">
    <source>
        <dbReference type="ARBA" id="ARBA00023237"/>
    </source>
</evidence>
<dbReference type="Pfam" id="PF07715">
    <property type="entry name" value="Plug"/>
    <property type="match status" value="1"/>
</dbReference>